<dbReference type="PROSITE" id="PS50004">
    <property type="entry name" value="C2"/>
    <property type="match status" value="1"/>
</dbReference>
<comment type="caution">
    <text evidence="3">The sequence shown here is derived from an EMBL/GenBank/DDBJ whole genome shotgun (WGS) entry which is preliminary data.</text>
</comment>
<feature type="compositionally biased region" description="Low complexity" evidence="1">
    <location>
        <begin position="184"/>
        <end position="196"/>
    </location>
</feature>
<dbReference type="AlphaFoldDB" id="A0AA87Z8Z8"/>
<dbReference type="Gene3D" id="2.60.40.150">
    <property type="entry name" value="C2 domain"/>
    <property type="match status" value="1"/>
</dbReference>
<keyword evidence="4" id="KW-1185">Reference proteome</keyword>
<accession>A0AA87Z8Z8</accession>
<sequence length="207" mass="23280">MKNLQSSTKFQLLEINLISAQQLKLPRFSLSKNHKIYAVVWIDPKQKLRSRAKPGLLGNPSFHYKFVFMVDAKMLDSWSTTQLVFEFYCIRRFEKDRLIGTSRVWLGNGLLCQVTSDLVIGMTSAVDFQKLMIGRTNRADEKRRFSPFSLKPKMVSEQQETSVESPKSPPSTLEAQNAAKENNGSGSSSGASSFSALPGFKGNLNFM</sequence>
<protein>
    <recommendedName>
        <fullName evidence="2">C2 domain-containing protein</fullName>
    </recommendedName>
</protein>
<dbReference type="Proteomes" id="UP001187192">
    <property type="component" value="Unassembled WGS sequence"/>
</dbReference>
<name>A0AA87Z8Z8_FICCA</name>
<dbReference type="EMBL" id="BTGU01000003">
    <property type="protein sequence ID" value="GMN31788.1"/>
    <property type="molecule type" value="Genomic_DNA"/>
</dbReference>
<proteinExistence type="predicted"/>
<evidence type="ECO:0000256" key="1">
    <source>
        <dbReference type="SAM" id="MobiDB-lite"/>
    </source>
</evidence>
<dbReference type="PANTHER" id="PTHR32246">
    <property type="entry name" value="INGRESSION PROTEIN FIC1"/>
    <property type="match status" value="1"/>
</dbReference>
<organism evidence="3 4">
    <name type="scientific">Ficus carica</name>
    <name type="common">Common fig</name>
    <dbReference type="NCBI Taxonomy" id="3494"/>
    <lineage>
        <taxon>Eukaryota</taxon>
        <taxon>Viridiplantae</taxon>
        <taxon>Streptophyta</taxon>
        <taxon>Embryophyta</taxon>
        <taxon>Tracheophyta</taxon>
        <taxon>Spermatophyta</taxon>
        <taxon>Magnoliopsida</taxon>
        <taxon>eudicotyledons</taxon>
        <taxon>Gunneridae</taxon>
        <taxon>Pentapetalae</taxon>
        <taxon>rosids</taxon>
        <taxon>fabids</taxon>
        <taxon>Rosales</taxon>
        <taxon>Moraceae</taxon>
        <taxon>Ficeae</taxon>
        <taxon>Ficus</taxon>
    </lineage>
</organism>
<feature type="compositionally biased region" description="Polar residues" evidence="1">
    <location>
        <begin position="156"/>
        <end position="183"/>
    </location>
</feature>
<dbReference type="SUPFAM" id="SSF49562">
    <property type="entry name" value="C2 domain (Calcium/lipid-binding domain, CaLB)"/>
    <property type="match status" value="1"/>
</dbReference>
<gene>
    <name evidence="3" type="ORF">TIFTF001_003399</name>
</gene>
<evidence type="ECO:0000313" key="4">
    <source>
        <dbReference type="Proteomes" id="UP001187192"/>
    </source>
</evidence>
<feature type="domain" description="C2" evidence="2">
    <location>
        <begin position="1"/>
        <end position="119"/>
    </location>
</feature>
<dbReference type="Pfam" id="PF00168">
    <property type="entry name" value="C2"/>
    <property type="match status" value="1"/>
</dbReference>
<feature type="region of interest" description="Disordered" evidence="1">
    <location>
        <begin position="151"/>
        <end position="207"/>
    </location>
</feature>
<dbReference type="PANTHER" id="PTHR32246:SF143">
    <property type="entry name" value="CALCIUM-DEPENDENT LIPID-BINDING (CALB DOMAIN) FAMILY PROTEIN"/>
    <property type="match status" value="1"/>
</dbReference>
<reference evidence="3" key="1">
    <citation type="submission" date="2023-07" db="EMBL/GenBank/DDBJ databases">
        <title>draft genome sequence of fig (Ficus carica).</title>
        <authorList>
            <person name="Takahashi T."/>
            <person name="Nishimura K."/>
        </authorList>
    </citation>
    <scope>NUCLEOTIDE SEQUENCE</scope>
</reference>
<dbReference type="InterPro" id="IPR035892">
    <property type="entry name" value="C2_domain_sf"/>
</dbReference>
<evidence type="ECO:0000313" key="3">
    <source>
        <dbReference type="EMBL" id="GMN31788.1"/>
    </source>
</evidence>
<evidence type="ECO:0000259" key="2">
    <source>
        <dbReference type="PROSITE" id="PS50004"/>
    </source>
</evidence>
<dbReference type="InterPro" id="IPR000008">
    <property type="entry name" value="C2_dom"/>
</dbReference>